<comment type="caution">
    <text evidence="2">The sequence shown here is derived from an EMBL/GenBank/DDBJ whole genome shotgun (WGS) entry which is preliminary data.</text>
</comment>
<gene>
    <name evidence="2" type="ORF">PDIGIT_LOCUS9464</name>
</gene>
<dbReference type="EMBL" id="CAOQHR010000006">
    <property type="protein sequence ID" value="CAI6336366.1"/>
    <property type="molecule type" value="Genomic_DNA"/>
</dbReference>
<proteinExistence type="predicted"/>
<accession>A0A9W4XSW2</accession>
<dbReference type="Proteomes" id="UP001152607">
    <property type="component" value="Unassembled WGS sequence"/>
</dbReference>
<feature type="region of interest" description="Disordered" evidence="1">
    <location>
        <begin position="86"/>
        <end position="109"/>
    </location>
</feature>
<keyword evidence="3" id="KW-1185">Reference proteome</keyword>
<evidence type="ECO:0000256" key="1">
    <source>
        <dbReference type="SAM" id="MobiDB-lite"/>
    </source>
</evidence>
<name>A0A9W4XSW2_9PLEO</name>
<feature type="compositionally biased region" description="Acidic residues" evidence="1">
    <location>
        <begin position="86"/>
        <end position="96"/>
    </location>
</feature>
<evidence type="ECO:0000313" key="3">
    <source>
        <dbReference type="Proteomes" id="UP001152607"/>
    </source>
</evidence>
<sequence>MAGPASLVCRCLLGWPRPQAHPGRPWPSPNLIITTYPAPKGSAKTIPMPCYSRIPTQRHPSSVHLCICADWPGACEYIALSRFDNDDDDDDDDDDALHETLRPLLKQLP</sequence>
<evidence type="ECO:0000313" key="2">
    <source>
        <dbReference type="EMBL" id="CAI6336366.1"/>
    </source>
</evidence>
<reference evidence="2" key="1">
    <citation type="submission" date="2023-01" db="EMBL/GenBank/DDBJ databases">
        <authorList>
            <person name="Van Ghelder C."/>
            <person name="Rancurel C."/>
        </authorList>
    </citation>
    <scope>NUCLEOTIDE SEQUENCE</scope>
    <source>
        <strain evidence="2">CNCM I-4278</strain>
    </source>
</reference>
<dbReference type="AlphaFoldDB" id="A0A9W4XSW2"/>
<organism evidence="2 3">
    <name type="scientific">Periconia digitata</name>
    <dbReference type="NCBI Taxonomy" id="1303443"/>
    <lineage>
        <taxon>Eukaryota</taxon>
        <taxon>Fungi</taxon>
        <taxon>Dikarya</taxon>
        <taxon>Ascomycota</taxon>
        <taxon>Pezizomycotina</taxon>
        <taxon>Dothideomycetes</taxon>
        <taxon>Pleosporomycetidae</taxon>
        <taxon>Pleosporales</taxon>
        <taxon>Massarineae</taxon>
        <taxon>Periconiaceae</taxon>
        <taxon>Periconia</taxon>
    </lineage>
</organism>
<protein>
    <submittedName>
        <fullName evidence="2">Uncharacterized protein</fullName>
    </submittedName>
</protein>